<dbReference type="Gene3D" id="1.20.120.520">
    <property type="entry name" value="nmb1532 protein domain like"/>
    <property type="match status" value="1"/>
</dbReference>
<dbReference type="EMBL" id="SNWP01000011">
    <property type="protein sequence ID" value="TDO26507.1"/>
    <property type="molecule type" value="Genomic_DNA"/>
</dbReference>
<reference evidence="2 3" key="1">
    <citation type="submission" date="2019-03" db="EMBL/GenBank/DDBJ databases">
        <title>Genomic Encyclopedia of Archaeal and Bacterial Type Strains, Phase II (KMG-II): from individual species to whole genera.</title>
        <authorList>
            <person name="Goeker M."/>
        </authorList>
    </citation>
    <scope>NUCLEOTIDE SEQUENCE [LARGE SCALE GENOMIC DNA]</scope>
    <source>
        <strain evidence="2 3">DSM 28323</strain>
    </source>
</reference>
<proteinExistence type="predicted"/>
<organism evidence="2 3">
    <name type="scientific">Sediminibacterium goheungense</name>
    <dbReference type="NCBI Taxonomy" id="1086393"/>
    <lineage>
        <taxon>Bacteria</taxon>
        <taxon>Pseudomonadati</taxon>
        <taxon>Bacteroidota</taxon>
        <taxon>Chitinophagia</taxon>
        <taxon>Chitinophagales</taxon>
        <taxon>Chitinophagaceae</taxon>
        <taxon>Sediminibacterium</taxon>
    </lineage>
</organism>
<dbReference type="RefSeq" id="WP_133474354.1">
    <property type="nucleotide sequence ID" value="NZ_SNWP01000011.1"/>
</dbReference>
<evidence type="ECO:0000313" key="3">
    <source>
        <dbReference type="Proteomes" id="UP000295741"/>
    </source>
</evidence>
<keyword evidence="3" id="KW-1185">Reference proteome</keyword>
<dbReference type="Pfam" id="PF01814">
    <property type="entry name" value="Hemerythrin"/>
    <property type="match status" value="1"/>
</dbReference>
<dbReference type="OrthoDB" id="9793254at2"/>
<protein>
    <submittedName>
        <fullName evidence="2">Hemerythrin HHE cation binding domain-containing protein</fullName>
    </submittedName>
</protein>
<gene>
    <name evidence="2" type="ORF">BC659_1813</name>
</gene>
<name>A0A4R6IVX4_9BACT</name>
<dbReference type="Proteomes" id="UP000295741">
    <property type="component" value="Unassembled WGS sequence"/>
</dbReference>
<dbReference type="AlphaFoldDB" id="A0A4R6IVX4"/>
<feature type="domain" description="Hemerythrin-like" evidence="1">
    <location>
        <begin position="12"/>
        <end position="127"/>
    </location>
</feature>
<dbReference type="InterPro" id="IPR012312">
    <property type="entry name" value="Hemerythrin-like"/>
</dbReference>
<comment type="caution">
    <text evidence="2">The sequence shown here is derived from an EMBL/GenBank/DDBJ whole genome shotgun (WGS) entry which is preliminary data.</text>
</comment>
<evidence type="ECO:0000259" key="1">
    <source>
        <dbReference type="Pfam" id="PF01814"/>
    </source>
</evidence>
<sequence>MKRHIALQPLSREHHSGLLLAQLLRNDMPNYKGMPADTAGKIVYAKAYFQQTLLSHFEKEERIYEQCSGLTKELDTLLTEILAEHEALKQVFTQLDSVTTREDQLNEIGILLNDHIRKEEKQLFPMLEQYCDEALFEKFRLLL</sequence>
<evidence type="ECO:0000313" key="2">
    <source>
        <dbReference type="EMBL" id="TDO26507.1"/>
    </source>
</evidence>
<accession>A0A4R6IVX4</accession>